<proteinExistence type="predicted"/>
<evidence type="ECO:0000313" key="1">
    <source>
        <dbReference type="EMBL" id="RWR95238.1"/>
    </source>
</evidence>
<comment type="caution">
    <text evidence="1">The sequence shown here is derived from an EMBL/GenBank/DDBJ whole genome shotgun (WGS) entry which is preliminary data.</text>
</comment>
<dbReference type="EMBL" id="QPKB01000011">
    <property type="protein sequence ID" value="RWR95238.1"/>
    <property type="molecule type" value="Genomic_DNA"/>
</dbReference>
<accession>A0A3S3NHI1</accession>
<evidence type="ECO:0000313" key="2">
    <source>
        <dbReference type="Proteomes" id="UP000283530"/>
    </source>
</evidence>
<organism evidence="1 2">
    <name type="scientific">Cinnamomum micranthum f. kanehirae</name>
    <dbReference type="NCBI Taxonomy" id="337451"/>
    <lineage>
        <taxon>Eukaryota</taxon>
        <taxon>Viridiplantae</taxon>
        <taxon>Streptophyta</taxon>
        <taxon>Embryophyta</taxon>
        <taxon>Tracheophyta</taxon>
        <taxon>Spermatophyta</taxon>
        <taxon>Magnoliopsida</taxon>
        <taxon>Magnoliidae</taxon>
        <taxon>Laurales</taxon>
        <taxon>Lauraceae</taxon>
        <taxon>Cinnamomum</taxon>
    </lineage>
</organism>
<dbReference type="AlphaFoldDB" id="A0A3S3NHI1"/>
<reference evidence="1 2" key="1">
    <citation type="journal article" date="2019" name="Nat. Plants">
        <title>Stout camphor tree genome fills gaps in understanding of flowering plant genome evolution.</title>
        <authorList>
            <person name="Chaw S.M."/>
            <person name="Liu Y.C."/>
            <person name="Wu Y.W."/>
            <person name="Wang H.Y."/>
            <person name="Lin C.I."/>
            <person name="Wu C.S."/>
            <person name="Ke H.M."/>
            <person name="Chang L.Y."/>
            <person name="Hsu C.Y."/>
            <person name="Yang H.T."/>
            <person name="Sudianto E."/>
            <person name="Hsu M.H."/>
            <person name="Wu K.P."/>
            <person name="Wang L.N."/>
            <person name="Leebens-Mack J.H."/>
            <person name="Tsai I.J."/>
        </authorList>
    </citation>
    <scope>NUCLEOTIDE SEQUENCE [LARGE SCALE GENOMIC DNA]</scope>
    <source>
        <strain evidence="2">cv. Chaw 1501</strain>
        <tissue evidence="1">Young leaves</tissue>
    </source>
</reference>
<keyword evidence="2" id="KW-1185">Reference proteome</keyword>
<dbReference type="Proteomes" id="UP000283530">
    <property type="component" value="Unassembled WGS sequence"/>
</dbReference>
<name>A0A3S3NHI1_9MAGN</name>
<sequence>MGVIVSQCTWLFKCLVFESETNAWKELVFDADDGTGVIVFSRDNRVVLVGHSLYWIAPTTEIVVFGLYNEGAWKKITLQITETTYCGEWKEWMTIWELKDPLKEEWVLVDRVRLLEETMHTEFPITLKSCRSVWVYHCRSKAWKKVNQVSINSSAALTF</sequence>
<dbReference type="STRING" id="337451.A0A3S3NHI1"/>
<gene>
    <name evidence="1" type="ORF">CKAN_02457100</name>
</gene>
<protein>
    <submittedName>
        <fullName evidence="1">Uncharacterized protein</fullName>
    </submittedName>
</protein>